<dbReference type="Pfam" id="PF13178">
    <property type="entry name" value="DUF4005"/>
    <property type="match status" value="1"/>
</dbReference>
<evidence type="ECO:0000256" key="1">
    <source>
        <dbReference type="ARBA" id="ARBA00022860"/>
    </source>
</evidence>
<dbReference type="AlphaFoldDB" id="A0A2N9I446"/>
<feature type="compositionally biased region" description="Polar residues" evidence="4">
    <location>
        <begin position="273"/>
        <end position="287"/>
    </location>
</feature>
<feature type="compositionally biased region" description="Low complexity" evidence="4">
    <location>
        <begin position="208"/>
        <end position="221"/>
    </location>
</feature>
<comment type="similarity">
    <text evidence="2">Belongs to the IQD family.</text>
</comment>
<feature type="region of interest" description="Disordered" evidence="4">
    <location>
        <begin position="456"/>
        <end position="485"/>
    </location>
</feature>
<dbReference type="PROSITE" id="PS50096">
    <property type="entry name" value="IQ"/>
    <property type="match status" value="2"/>
</dbReference>
<evidence type="ECO:0000256" key="2">
    <source>
        <dbReference type="ARBA" id="ARBA00024341"/>
    </source>
</evidence>
<dbReference type="InterPro" id="IPR000048">
    <property type="entry name" value="IQ_motif_EF-hand-BS"/>
</dbReference>
<evidence type="ECO:0000259" key="5">
    <source>
        <dbReference type="Pfam" id="PF13178"/>
    </source>
</evidence>
<sequence length="527" mass="57658">MGKASKWFRGLLGLRKTDSSHSHSQTTTPPKPPKEKRRWSFVKSYREKDHHFKHTNETTSTTTTKAATSYGQVSALDAASEQEEDATNKHAIAVAAATAAAAEAAVAAAHAAAAVVRLTSSGRCATNTAAYVSSSLSQSLLGAREEWAALKIQAAFRGCLARRALRALKGLVKLQALVRGHIERKRTAEWLQRMQALLRAQARARAGRAQISESSQSSSKSSHFHQTGPATPEKIEHAIRCKSTKSDQLPLLTVSFQSLLFVLSFMIPNTIPGTNVPSLQMQRNGSKSNRRLIGNQDEARLGWNRSDSRKEERSCDQRACSTKTGTTDDEKSDKILEIDSGKPYFTPKRKNAFHSTHHVLTSDQCSHSITTSKDSTAHQTVPSPSSCEVQSLTPLKFTHEVEESPFCTADNSPQFFSASSRGGGSKRSPFTPTKSDGSRSYLSGYSDHPNYMAYTESSKAKARSLSAPKQRPHYERSSSAKRNSVHGFGELRSGAQRVSNLHANFTNKAYPGSGRLDKLGMPVGYRY</sequence>
<feature type="compositionally biased region" description="Basic and acidic residues" evidence="4">
    <location>
        <begin position="44"/>
        <end position="56"/>
    </location>
</feature>
<dbReference type="PANTHER" id="PTHR32295:SF11">
    <property type="entry name" value="PROTEIN IQ-DOMAIN 22"/>
    <property type="match status" value="1"/>
</dbReference>
<dbReference type="CDD" id="cd23767">
    <property type="entry name" value="IQCD"/>
    <property type="match status" value="1"/>
</dbReference>
<feature type="compositionally biased region" description="Basic and acidic residues" evidence="4">
    <location>
        <begin position="306"/>
        <end position="316"/>
    </location>
</feature>
<dbReference type="Pfam" id="PF00612">
    <property type="entry name" value="IQ"/>
    <property type="match status" value="1"/>
</dbReference>
<dbReference type="PANTHER" id="PTHR32295">
    <property type="entry name" value="IQ-DOMAIN 5-RELATED"/>
    <property type="match status" value="1"/>
</dbReference>
<dbReference type="EMBL" id="OIVN01004691">
    <property type="protein sequence ID" value="SPD18793.1"/>
    <property type="molecule type" value="Genomic_DNA"/>
</dbReference>
<evidence type="ECO:0000256" key="3">
    <source>
        <dbReference type="ARBA" id="ARBA00024378"/>
    </source>
</evidence>
<feature type="domain" description="DUF4005" evidence="5">
    <location>
        <begin position="412"/>
        <end position="486"/>
    </location>
</feature>
<feature type="region of interest" description="Disordered" evidence="4">
    <location>
        <begin position="208"/>
        <end position="235"/>
    </location>
</feature>
<protein>
    <recommendedName>
        <fullName evidence="5">DUF4005 domain-containing protein</fullName>
    </recommendedName>
</protein>
<organism evidence="6">
    <name type="scientific">Fagus sylvatica</name>
    <name type="common">Beechnut</name>
    <dbReference type="NCBI Taxonomy" id="28930"/>
    <lineage>
        <taxon>Eukaryota</taxon>
        <taxon>Viridiplantae</taxon>
        <taxon>Streptophyta</taxon>
        <taxon>Embryophyta</taxon>
        <taxon>Tracheophyta</taxon>
        <taxon>Spermatophyta</taxon>
        <taxon>Magnoliopsida</taxon>
        <taxon>eudicotyledons</taxon>
        <taxon>Gunneridae</taxon>
        <taxon>Pentapetalae</taxon>
        <taxon>rosids</taxon>
        <taxon>fabids</taxon>
        <taxon>Fagales</taxon>
        <taxon>Fagaceae</taxon>
        <taxon>Fagus</taxon>
    </lineage>
</organism>
<dbReference type="Gene3D" id="1.20.5.190">
    <property type="match status" value="1"/>
</dbReference>
<feature type="compositionally biased region" description="Polar residues" evidence="4">
    <location>
        <begin position="430"/>
        <end position="443"/>
    </location>
</feature>
<feature type="region of interest" description="Disordered" evidence="4">
    <location>
        <begin position="1"/>
        <end position="66"/>
    </location>
</feature>
<feature type="region of interest" description="Disordered" evidence="4">
    <location>
        <begin position="273"/>
        <end position="331"/>
    </location>
</feature>
<accession>A0A2N9I446</accession>
<reference evidence="6" key="1">
    <citation type="submission" date="2018-02" db="EMBL/GenBank/DDBJ databases">
        <authorList>
            <person name="Cohen D.B."/>
            <person name="Kent A.D."/>
        </authorList>
    </citation>
    <scope>NUCLEOTIDE SEQUENCE</scope>
</reference>
<dbReference type="SMART" id="SM00015">
    <property type="entry name" value="IQ"/>
    <property type="match status" value="2"/>
</dbReference>
<keyword evidence="1" id="KW-0112">Calmodulin-binding</keyword>
<comment type="subunit">
    <text evidence="3">Binds to multiple calmodulin (CaM) in the presence of Ca(2+) and CaM-like proteins.</text>
</comment>
<name>A0A2N9I446_FAGSY</name>
<evidence type="ECO:0000313" key="6">
    <source>
        <dbReference type="EMBL" id="SPD18793.1"/>
    </source>
</evidence>
<evidence type="ECO:0000256" key="4">
    <source>
        <dbReference type="SAM" id="MobiDB-lite"/>
    </source>
</evidence>
<feature type="region of interest" description="Disordered" evidence="4">
    <location>
        <begin position="369"/>
        <end position="388"/>
    </location>
</feature>
<proteinExistence type="inferred from homology"/>
<feature type="region of interest" description="Disordered" evidence="4">
    <location>
        <begin position="417"/>
        <end position="444"/>
    </location>
</feature>
<dbReference type="GO" id="GO:0005516">
    <property type="term" value="F:calmodulin binding"/>
    <property type="evidence" value="ECO:0007669"/>
    <property type="project" value="UniProtKB-KW"/>
</dbReference>
<gene>
    <name evidence="6" type="ORF">FSB_LOCUS46675</name>
</gene>
<dbReference type="InterPro" id="IPR025064">
    <property type="entry name" value="DUF4005"/>
</dbReference>